<dbReference type="Gene3D" id="3.60.21.10">
    <property type="match status" value="1"/>
</dbReference>
<dbReference type="SUPFAM" id="SSF56091">
    <property type="entry name" value="DNA ligase/mRNA capping enzyme, catalytic domain"/>
    <property type="match status" value="1"/>
</dbReference>
<evidence type="ECO:0000259" key="1">
    <source>
        <dbReference type="Pfam" id="PF00149"/>
    </source>
</evidence>
<dbReference type="Proteomes" id="UP000253562">
    <property type="component" value="Unassembled WGS sequence"/>
</dbReference>
<reference evidence="3 4" key="1">
    <citation type="submission" date="2018-07" db="EMBL/GenBank/DDBJ databases">
        <title>Comparative genomes isolates from brazilian mangrove.</title>
        <authorList>
            <person name="De Araujo J.E."/>
            <person name="Taketani R.G."/>
            <person name="Silva M.C.P."/>
            <person name="Lourenco M.V."/>
            <person name="Oliveira V.M."/>
            <person name="Andreote F.D."/>
        </authorList>
    </citation>
    <scope>NUCLEOTIDE SEQUENCE [LARGE SCALE GENOMIC DNA]</scope>
    <source>
        <strain evidence="3 4">HEX PRIS-MGV</strain>
    </source>
</reference>
<dbReference type="SUPFAM" id="SSF52540">
    <property type="entry name" value="P-loop containing nucleoside triphosphate hydrolases"/>
    <property type="match status" value="1"/>
</dbReference>
<dbReference type="Gene3D" id="3.40.50.300">
    <property type="entry name" value="P-loop containing nucleotide triphosphate hydrolases"/>
    <property type="match status" value="1"/>
</dbReference>
<dbReference type="RefSeq" id="WP_114367077.1">
    <property type="nucleotide sequence ID" value="NZ_QPEX01000010.1"/>
</dbReference>
<sequence>MKIKIPKLSLVVLIGPSGSGKSTFARKHFLPTEVLSSDYCRGLVSDDENNQEATTDAFEVLHYVAAKRLARGMLTVVDATNVQPEARRPLVQLARQFHVLPVAVVLNMPEQVCHERNRDRDDRTFGPHVIRQQRSQLRRSVKALKREGFRHIFVMDSAEQVEAASIERVPLWNDRKDEHGPFDIVGDIHGCCDELEALLQELGYRESCVVPGGSSLVSGTVLAHPEGRKAVFVGDLVDRGPRVLDTVRLVARMVAFGSGICVPGNHDMKLLRKLNGKNVQITHGLAETMSEIEALPEDVQQPFRKELAQFLDGLVSHYVLDDGKLVVAHAGMKEEYQGRGSGKVREFALYGETTGETDEFGLPVRSNWAAEYRGSAMVVYGHTPVPEPEWLNRTVNVDTGCVFGGKLTALRYPEQEFVSIPAKQTYCEPARPFLPQDQSPSALSAQQIHDDILDAEDLLGKRIVSTRLQHNVTIREENSTAALEVMSRFAANPKWLIYLPPTMSPCETSQEPGLLEHPAEAFTYFRSQGVPQVVCEEKHMGSRAVVVICRDEEAAQQRFGVTDGETGIVYTRTGRRFFNDTELESRLIDRLRSAMTSAGFWEEFDTSWACFDCELMPWSAKAQELLRSQYAAVGAAGSAALPRAISALETTFQRLGNEDGKQNHPELAQYKDRLDNATAFVAAYRQYCWPVQSLDDLKLAPFHLLATEGRVHINQNHVWHMQTLAKICQEDNKMLLATNFKVVDVTDPLEVNEGVTWWESRTRQGGEGMVVKPLDWIVRGKKGLVQPAVKCRGKEYLRIIYSPDYDSDVNLARLRSRSLGRKRSLALREFALGIESLERFVRREPLRRVHECVFGVLALESEPVDPRL</sequence>
<dbReference type="InterPro" id="IPR050126">
    <property type="entry name" value="Ap4A_hydrolase"/>
</dbReference>
<dbReference type="GO" id="GO:0016301">
    <property type="term" value="F:kinase activity"/>
    <property type="evidence" value="ECO:0007669"/>
    <property type="project" value="UniProtKB-KW"/>
</dbReference>
<dbReference type="InterPro" id="IPR027417">
    <property type="entry name" value="P-loop_NTPase"/>
</dbReference>
<gene>
    <name evidence="3" type="ORF">DTL42_02315</name>
</gene>
<dbReference type="PANTHER" id="PTHR42850:SF7">
    <property type="entry name" value="BIS(5'-NUCLEOSYL)-TETRAPHOSPHATASE PRPE [ASYMMETRICAL]"/>
    <property type="match status" value="1"/>
</dbReference>
<feature type="domain" description="Calcineurin-like phosphoesterase" evidence="1">
    <location>
        <begin position="181"/>
        <end position="386"/>
    </location>
</feature>
<dbReference type="GO" id="GO:0005737">
    <property type="term" value="C:cytoplasm"/>
    <property type="evidence" value="ECO:0007669"/>
    <property type="project" value="TreeGrafter"/>
</dbReference>
<dbReference type="Gene3D" id="3.30.470.30">
    <property type="entry name" value="DNA ligase/mRNA capping enzyme"/>
    <property type="match status" value="2"/>
</dbReference>
<accession>A0A368KUK3</accession>
<evidence type="ECO:0000259" key="2">
    <source>
        <dbReference type="Pfam" id="PF16542"/>
    </source>
</evidence>
<dbReference type="EMBL" id="QPEX01000010">
    <property type="protein sequence ID" value="RCS54011.1"/>
    <property type="molecule type" value="Genomic_DNA"/>
</dbReference>
<dbReference type="Pfam" id="PF00149">
    <property type="entry name" value="Metallophos"/>
    <property type="match status" value="1"/>
</dbReference>
<dbReference type="SUPFAM" id="SSF56300">
    <property type="entry name" value="Metallo-dependent phosphatases"/>
    <property type="match status" value="1"/>
</dbReference>
<protein>
    <submittedName>
        <fullName evidence="3">Polynucleotide kinase-phosphatase</fullName>
    </submittedName>
</protein>
<dbReference type="PANTHER" id="PTHR42850">
    <property type="entry name" value="METALLOPHOSPHOESTERASE"/>
    <property type="match status" value="1"/>
</dbReference>
<dbReference type="InterPro" id="IPR024028">
    <property type="entry name" value="PNKP_bac"/>
</dbReference>
<dbReference type="InterPro" id="IPR032380">
    <property type="entry name" value="PNKP_ligase_dom"/>
</dbReference>
<evidence type="ECO:0000313" key="4">
    <source>
        <dbReference type="Proteomes" id="UP000253562"/>
    </source>
</evidence>
<dbReference type="OrthoDB" id="9779903at2"/>
<dbReference type="InterPro" id="IPR041780">
    <property type="entry name" value="MPP_PrpE-like"/>
</dbReference>
<organism evidence="3 4">
    <name type="scientific">Bremerella cremea</name>
    <dbReference type="NCBI Taxonomy" id="1031537"/>
    <lineage>
        <taxon>Bacteria</taxon>
        <taxon>Pseudomonadati</taxon>
        <taxon>Planctomycetota</taxon>
        <taxon>Planctomycetia</taxon>
        <taxon>Pirellulales</taxon>
        <taxon>Pirellulaceae</taxon>
        <taxon>Bremerella</taxon>
    </lineage>
</organism>
<name>A0A368KUK3_9BACT</name>
<dbReference type="CDD" id="cd07423">
    <property type="entry name" value="MPP_Prp_like"/>
    <property type="match status" value="1"/>
</dbReference>
<keyword evidence="3" id="KW-0418">Kinase</keyword>
<keyword evidence="3" id="KW-0808">Transferase</keyword>
<dbReference type="InterPro" id="IPR029052">
    <property type="entry name" value="Metallo-depent_PP-like"/>
</dbReference>
<dbReference type="GO" id="GO:0016791">
    <property type="term" value="F:phosphatase activity"/>
    <property type="evidence" value="ECO:0007669"/>
    <property type="project" value="TreeGrafter"/>
</dbReference>
<proteinExistence type="predicted"/>
<evidence type="ECO:0000313" key="3">
    <source>
        <dbReference type="EMBL" id="RCS54011.1"/>
    </source>
</evidence>
<dbReference type="Pfam" id="PF16542">
    <property type="entry name" value="PNKP_ligase"/>
    <property type="match status" value="1"/>
</dbReference>
<dbReference type="Pfam" id="PF13671">
    <property type="entry name" value="AAA_33"/>
    <property type="match status" value="1"/>
</dbReference>
<dbReference type="NCBIfam" id="TIGR04075">
    <property type="entry name" value="bacter_Pnkp"/>
    <property type="match status" value="1"/>
</dbReference>
<comment type="caution">
    <text evidence="3">The sequence shown here is derived from an EMBL/GenBank/DDBJ whole genome shotgun (WGS) entry which is preliminary data.</text>
</comment>
<feature type="domain" description="Polynucleotide kinase-phosphatase ligase" evidence="2">
    <location>
        <begin position="481"/>
        <end position="863"/>
    </location>
</feature>
<dbReference type="AlphaFoldDB" id="A0A368KUK3"/>
<dbReference type="InterPro" id="IPR004843">
    <property type="entry name" value="Calcineurin-like_PHP"/>
</dbReference>